<evidence type="ECO:0000313" key="9">
    <source>
        <dbReference type="Proteomes" id="UP000221165"/>
    </source>
</evidence>
<feature type="compositionally biased region" description="Basic and acidic residues" evidence="6">
    <location>
        <begin position="1038"/>
        <end position="1053"/>
    </location>
</feature>
<dbReference type="Gene3D" id="3.30.200.20">
    <property type="entry name" value="Phosphorylase Kinase, domain 1"/>
    <property type="match status" value="1"/>
</dbReference>
<proteinExistence type="predicted"/>
<dbReference type="GO" id="GO:0004674">
    <property type="term" value="F:protein serine/threonine kinase activity"/>
    <property type="evidence" value="ECO:0007669"/>
    <property type="project" value="UniProtKB-KW"/>
</dbReference>
<reference evidence="8 9" key="1">
    <citation type="journal article" date="2017" name="Int. J. Parasitol.">
        <title>The genome of the protozoan parasite Cystoisospora suis and a reverse vaccinology approach to identify vaccine candidates.</title>
        <authorList>
            <person name="Palmieri N."/>
            <person name="Shrestha A."/>
            <person name="Ruttkowski B."/>
            <person name="Beck T."/>
            <person name="Vogl C."/>
            <person name="Tomley F."/>
            <person name="Blake D.P."/>
            <person name="Joachim A."/>
        </authorList>
    </citation>
    <scope>NUCLEOTIDE SEQUENCE [LARGE SCALE GENOMIC DNA]</scope>
    <source>
        <strain evidence="8 9">Wien I</strain>
    </source>
</reference>
<feature type="compositionally biased region" description="Basic and acidic residues" evidence="6">
    <location>
        <begin position="1295"/>
        <end position="1315"/>
    </location>
</feature>
<feature type="compositionally biased region" description="Low complexity" evidence="6">
    <location>
        <begin position="1258"/>
        <end position="1280"/>
    </location>
</feature>
<sequence>MDSAHLDPSGQHTASKPACSSVFVAQGPLLASQTDVSVLAEAPSYSTSFSTTMLPSSSPSFSPCGSYESSASFSLSSSNSMHVDSPTTARKSLTHASSWGLTATGASSFSPSGPSSIGVSSNVVSAATLATAHSNAAAAAAQAAQSVAALAGAKPVTATNWGKTGYSSQDQRSRLGKSTSTGSPGGQGLYSTQQQSGNSQRAAPPSLSSLLLSSPTFSSSNSFPATFSTLPASPCSQPPLRRPNTQGLTTGTHCGQGVEKIGPAHLSHAHMKSPTAAASPGSGHPILAGALAGQAAAVAASAAAAAGAAAAKAARTLTEASAPPKNAMGGQRTYAESKLTPPMYSKALGGAGIGDGTTKAGPVVLASVPHAESGRRRDLATSWLRVVCDSAAAQEGKVRRCCSNAPIQPSVLQRQPEKLEGRVVYSNSKSQLRSAGDARQHAASSQLFLQSTTAAWDTSPSYTRESLQLEKLLQSAIYGAVYRASMHTSRIKPIVEKRTESEGLEKEAEGFQVETVSEMVAVKVLSLSLQLNASASLQEDFLSELKFYPYLKGHDNILHLHRVYVDVEQELLFLIFPFAEYEDLFEVLKKRKQPFAEAEVRWLCKQLFEAVLELHRRGIGMRDLSLENVLIFRCPKSGLIIPKLTDPGQAVVACPDSAARAQQEAVPEATFCSSKTSSGGRCTEGPVRIKPVYLPPDKIFGKSFRPPEVYRQCRYDPYKVDSFCLGWMVYYLLTKHQLFQRALPSDDNWRLLASKEASDLLELLGKKNGAVLSVDSLDFIVQLLEEDPHRRLSVQQALEHPFMTSKTVTPVHADRLFPGDALAQQQHQLRQQHHQQVLLQQQQRLQQQFQQHRLRLQRARPEEQFTPQSKEKSDTFVRASLEKQQILGSCPESLTVKPSVVKQQQQRVTMALHGQAASKESSTAVVGEAHLLGNLPKKSSGRTSPRPVTRGAELNGRARSRQGSLPHARESQETKLKSGQKYYGKPEGEATDCSAVAHPANQAKAATRSPDQGRSTQSGGVSSPKSGESLRRRSRCLSRRETSVSSRHEEDLAALRGPSSRSTDVGSTSGDTWGCSSDTDYSCVRATAGSKGQRGVSPSKRRTLRTEASTTTTASRSSSRSKRVGGTSSRHSSPQKSKGAATDQAVLGSRGSLAITVDHVPTSLLRTGSRTHDGFSGCKRPDVSEQGAANCVSSCHAARVSGTGFPSAPDDTALSQVPEKKGHLQHITKRPSVAAMVERFQRISSGSMALSGSTPSTPSGKVLRSPSSSSVSVSSGSLADSSRRRPLQQSLLASRRGEEQVRSDTALRRVSRGREPGLAGSPRTLRGSNCVNSSRGSLPPTPPAGQRAKRLQA</sequence>
<feature type="region of interest" description="Disordered" evidence="6">
    <location>
        <begin position="1206"/>
        <end position="1229"/>
    </location>
</feature>
<dbReference type="GO" id="GO:0005634">
    <property type="term" value="C:nucleus"/>
    <property type="evidence" value="ECO:0007669"/>
    <property type="project" value="TreeGrafter"/>
</dbReference>
<dbReference type="GeneID" id="94424113"/>
<feature type="region of interest" description="Disordered" evidence="6">
    <location>
        <begin position="159"/>
        <end position="210"/>
    </location>
</feature>
<dbReference type="GO" id="GO:0005524">
    <property type="term" value="F:ATP binding"/>
    <property type="evidence" value="ECO:0007669"/>
    <property type="project" value="UniProtKB-KW"/>
</dbReference>
<evidence type="ECO:0000256" key="2">
    <source>
        <dbReference type="ARBA" id="ARBA00022679"/>
    </source>
</evidence>
<dbReference type="InterPro" id="IPR000719">
    <property type="entry name" value="Prot_kinase_dom"/>
</dbReference>
<feature type="region of interest" description="Disordered" evidence="6">
    <location>
        <begin position="1246"/>
        <end position="1353"/>
    </location>
</feature>
<feature type="compositionally biased region" description="Polar residues" evidence="6">
    <location>
        <begin position="1326"/>
        <end position="1336"/>
    </location>
</feature>
<evidence type="ECO:0000259" key="7">
    <source>
        <dbReference type="PROSITE" id="PS50011"/>
    </source>
</evidence>
<feature type="compositionally biased region" description="Low complexity" evidence="6">
    <location>
        <begin position="1106"/>
        <end position="1130"/>
    </location>
</feature>
<feature type="compositionally biased region" description="Polar residues" evidence="6">
    <location>
        <begin position="1009"/>
        <end position="1026"/>
    </location>
</feature>
<dbReference type="SUPFAM" id="SSF56112">
    <property type="entry name" value="Protein kinase-like (PK-like)"/>
    <property type="match status" value="1"/>
</dbReference>
<evidence type="ECO:0000256" key="3">
    <source>
        <dbReference type="ARBA" id="ARBA00022741"/>
    </source>
</evidence>
<evidence type="ECO:0000256" key="5">
    <source>
        <dbReference type="ARBA" id="ARBA00022840"/>
    </source>
</evidence>
<dbReference type="Gene3D" id="1.10.510.10">
    <property type="entry name" value="Transferase(Phosphotransferase) domain 1"/>
    <property type="match status" value="1"/>
</dbReference>
<keyword evidence="4 8" id="KW-0418">Kinase</keyword>
<keyword evidence="9" id="KW-1185">Reference proteome</keyword>
<feature type="region of interest" description="Disordered" evidence="6">
    <location>
        <begin position="1088"/>
        <end position="1145"/>
    </location>
</feature>
<dbReference type="VEuPathDB" id="ToxoDB:CSUI_000671"/>
<evidence type="ECO:0000256" key="1">
    <source>
        <dbReference type="ARBA" id="ARBA00022527"/>
    </source>
</evidence>
<dbReference type="Proteomes" id="UP000221165">
    <property type="component" value="Unassembled WGS sequence"/>
</dbReference>
<feature type="compositionally biased region" description="Polar residues" evidence="6">
    <location>
        <begin position="189"/>
        <end position="201"/>
    </location>
</feature>
<accession>A0A2C6LFK3</accession>
<dbReference type="PROSITE" id="PS50011">
    <property type="entry name" value="PROTEIN_KINASE_DOM"/>
    <property type="match status" value="1"/>
</dbReference>
<dbReference type="PANTHER" id="PTHR24345">
    <property type="entry name" value="SERINE/THREONINE-PROTEIN KINASE PLK"/>
    <property type="match status" value="1"/>
</dbReference>
<keyword evidence="2" id="KW-0808">Transferase</keyword>
<evidence type="ECO:0000313" key="8">
    <source>
        <dbReference type="EMBL" id="PHJ25474.1"/>
    </source>
</evidence>
<protein>
    <submittedName>
        <fullName evidence="8">Pik3r4 kinase-related protein</fullName>
    </submittedName>
</protein>
<feature type="compositionally biased region" description="Polar residues" evidence="6">
    <location>
        <begin position="1246"/>
        <end position="1257"/>
    </location>
</feature>
<comment type="caution">
    <text evidence="8">The sequence shown here is derived from an EMBL/GenBank/DDBJ whole genome shotgun (WGS) entry which is preliminary data.</text>
</comment>
<gene>
    <name evidence="8" type="ORF">CSUI_000671</name>
</gene>
<dbReference type="Pfam" id="PF00069">
    <property type="entry name" value="Pkinase"/>
    <property type="match status" value="2"/>
</dbReference>
<dbReference type="RefSeq" id="XP_067927121.1">
    <property type="nucleotide sequence ID" value="XM_068060902.1"/>
</dbReference>
<keyword evidence="1" id="KW-0723">Serine/threonine-protein kinase</keyword>
<evidence type="ECO:0000256" key="4">
    <source>
        <dbReference type="ARBA" id="ARBA00022777"/>
    </source>
</evidence>
<feature type="compositionally biased region" description="Polar residues" evidence="6">
    <location>
        <begin position="159"/>
        <end position="182"/>
    </location>
</feature>
<dbReference type="OrthoDB" id="10252171at2759"/>
<dbReference type="EMBL" id="MIGC01000262">
    <property type="protein sequence ID" value="PHJ25474.1"/>
    <property type="molecule type" value="Genomic_DNA"/>
</dbReference>
<keyword evidence="5" id="KW-0067">ATP-binding</keyword>
<name>A0A2C6LFK3_9APIC</name>
<feature type="region of interest" description="Disordered" evidence="6">
    <location>
        <begin position="930"/>
        <end position="1071"/>
    </location>
</feature>
<dbReference type="PANTHER" id="PTHR24345:SF91">
    <property type="entry name" value="SERINE_THREONINE-PROTEIN KINASE PLK4"/>
    <property type="match status" value="1"/>
</dbReference>
<evidence type="ECO:0000256" key="6">
    <source>
        <dbReference type="SAM" id="MobiDB-lite"/>
    </source>
</evidence>
<organism evidence="8 9">
    <name type="scientific">Cystoisospora suis</name>
    <dbReference type="NCBI Taxonomy" id="483139"/>
    <lineage>
        <taxon>Eukaryota</taxon>
        <taxon>Sar</taxon>
        <taxon>Alveolata</taxon>
        <taxon>Apicomplexa</taxon>
        <taxon>Conoidasida</taxon>
        <taxon>Coccidia</taxon>
        <taxon>Eucoccidiorida</taxon>
        <taxon>Eimeriorina</taxon>
        <taxon>Sarcocystidae</taxon>
        <taxon>Cystoisospora</taxon>
    </lineage>
</organism>
<feature type="domain" description="Protein kinase" evidence="7">
    <location>
        <begin position="467"/>
        <end position="803"/>
    </location>
</feature>
<feature type="compositionally biased region" description="Basic and acidic residues" evidence="6">
    <location>
        <begin position="967"/>
        <end position="976"/>
    </location>
</feature>
<feature type="compositionally biased region" description="Polar residues" evidence="6">
    <location>
        <begin position="1059"/>
        <end position="1071"/>
    </location>
</feature>
<keyword evidence="3" id="KW-0547">Nucleotide-binding</keyword>
<dbReference type="InterPro" id="IPR011009">
    <property type="entry name" value="Kinase-like_dom_sf"/>
</dbReference>